<feature type="compositionally biased region" description="Basic and acidic residues" evidence="1">
    <location>
        <begin position="148"/>
        <end position="157"/>
    </location>
</feature>
<evidence type="ECO:0000256" key="2">
    <source>
        <dbReference type="SAM" id="Phobius"/>
    </source>
</evidence>
<feature type="region of interest" description="Disordered" evidence="1">
    <location>
        <begin position="139"/>
        <end position="170"/>
    </location>
</feature>
<keyword evidence="2" id="KW-0472">Membrane</keyword>
<keyword evidence="2" id="KW-1133">Transmembrane helix</keyword>
<feature type="transmembrane region" description="Helical" evidence="2">
    <location>
        <begin position="54"/>
        <end position="75"/>
    </location>
</feature>
<dbReference type="KEGG" id="mseo:MSEO_00300"/>
<sequence length="170" mass="17653">MTTLTRVTGFRRNPAAVPSAVRGAGLLVVVQGAAALVIAAVLVVRGVAGADQHVVNGLGTAVFFLLAGAVVLAAGRALILGKRWGRGPAVITQLLLLPVAWYLTVDSHRPGFGIPAGVVALAVLGLLFSPRGVRPPAAISATPPARPIADRTPDRWSTRAAVRRRRRRTA</sequence>
<gene>
    <name evidence="3" type="ORF">MSEO_00300</name>
</gene>
<accession>A0A7I7NSL3</accession>
<evidence type="ECO:0008006" key="5">
    <source>
        <dbReference type="Google" id="ProtNLM"/>
    </source>
</evidence>
<proteinExistence type="predicted"/>
<organism evidence="3 4">
    <name type="scientific">Mycobacterium seoulense</name>
    <dbReference type="NCBI Taxonomy" id="386911"/>
    <lineage>
        <taxon>Bacteria</taxon>
        <taxon>Bacillati</taxon>
        <taxon>Actinomycetota</taxon>
        <taxon>Actinomycetes</taxon>
        <taxon>Mycobacteriales</taxon>
        <taxon>Mycobacteriaceae</taxon>
        <taxon>Mycobacterium</taxon>
    </lineage>
</organism>
<feature type="transmembrane region" description="Helical" evidence="2">
    <location>
        <begin position="110"/>
        <end position="128"/>
    </location>
</feature>
<dbReference type="AlphaFoldDB" id="A0A7I7NSL3"/>
<protein>
    <recommendedName>
        <fullName evidence="5">Integral membrane protein</fullName>
    </recommendedName>
</protein>
<evidence type="ECO:0000313" key="3">
    <source>
        <dbReference type="EMBL" id="BBX99530.1"/>
    </source>
</evidence>
<name>A0A7I7NSL3_9MYCO</name>
<keyword evidence="2" id="KW-0812">Transmembrane</keyword>
<dbReference type="Proteomes" id="UP000466632">
    <property type="component" value="Chromosome"/>
</dbReference>
<evidence type="ECO:0000256" key="1">
    <source>
        <dbReference type="SAM" id="MobiDB-lite"/>
    </source>
</evidence>
<keyword evidence="4" id="KW-1185">Reference proteome</keyword>
<feature type="transmembrane region" description="Helical" evidence="2">
    <location>
        <begin position="87"/>
        <end position="104"/>
    </location>
</feature>
<reference evidence="3 4" key="1">
    <citation type="journal article" date="2019" name="Emerg. Microbes Infect.">
        <title>Comprehensive subspecies identification of 175 nontuberculous mycobacteria species based on 7547 genomic profiles.</title>
        <authorList>
            <person name="Matsumoto Y."/>
            <person name="Kinjo T."/>
            <person name="Motooka D."/>
            <person name="Nabeya D."/>
            <person name="Jung N."/>
            <person name="Uechi K."/>
            <person name="Horii T."/>
            <person name="Iida T."/>
            <person name="Fujita J."/>
            <person name="Nakamura S."/>
        </authorList>
    </citation>
    <scope>NUCLEOTIDE SEQUENCE [LARGE SCALE GENOMIC DNA]</scope>
    <source>
        <strain evidence="3 4">JCM 16018</strain>
    </source>
</reference>
<dbReference type="EMBL" id="AP022582">
    <property type="protein sequence ID" value="BBX99530.1"/>
    <property type="molecule type" value="Genomic_DNA"/>
</dbReference>
<feature type="transmembrane region" description="Helical" evidence="2">
    <location>
        <begin position="21"/>
        <end position="48"/>
    </location>
</feature>
<evidence type="ECO:0000313" key="4">
    <source>
        <dbReference type="Proteomes" id="UP000466632"/>
    </source>
</evidence>
<feature type="compositionally biased region" description="Basic residues" evidence="1">
    <location>
        <begin position="161"/>
        <end position="170"/>
    </location>
</feature>